<dbReference type="EnsemblMetazoa" id="GAUT035575-RA">
    <property type="protein sequence ID" value="GAUT035575-PA"/>
    <property type="gene ID" value="GAUT035575"/>
</dbReference>
<protein>
    <submittedName>
        <fullName evidence="1">Uncharacterized protein</fullName>
    </submittedName>
</protein>
<proteinExistence type="predicted"/>
<evidence type="ECO:0000313" key="2">
    <source>
        <dbReference type="Proteomes" id="UP000078200"/>
    </source>
</evidence>
<dbReference type="AlphaFoldDB" id="A0A1A9VFG6"/>
<accession>A0A1A9VFG6</accession>
<dbReference type="VEuPathDB" id="VectorBase:GAUT035575"/>
<reference evidence="1" key="1">
    <citation type="submission" date="2020-05" db="UniProtKB">
        <authorList>
            <consortium name="EnsemblMetazoa"/>
        </authorList>
    </citation>
    <scope>IDENTIFICATION</scope>
    <source>
        <strain evidence="1">TTRI</strain>
    </source>
</reference>
<sequence length="90" mass="10217">MFTISRNYFEFLGATAYLEHRDWSKTRRREPLNALRKPDLARSAQNDAELLEVLVEDHLKSLTGSSCVKSAKVSKCSKKANSGKRVTCKK</sequence>
<keyword evidence="2" id="KW-1185">Reference proteome</keyword>
<name>A0A1A9VFG6_GLOAU</name>
<dbReference type="Proteomes" id="UP000078200">
    <property type="component" value="Unassembled WGS sequence"/>
</dbReference>
<evidence type="ECO:0000313" key="1">
    <source>
        <dbReference type="EnsemblMetazoa" id="GAUT035575-PA"/>
    </source>
</evidence>
<organism evidence="1 2">
    <name type="scientific">Glossina austeni</name>
    <name type="common">Savannah tsetse fly</name>
    <dbReference type="NCBI Taxonomy" id="7395"/>
    <lineage>
        <taxon>Eukaryota</taxon>
        <taxon>Metazoa</taxon>
        <taxon>Ecdysozoa</taxon>
        <taxon>Arthropoda</taxon>
        <taxon>Hexapoda</taxon>
        <taxon>Insecta</taxon>
        <taxon>Pterygota</taxon>
        <taxon>Neoptera</taxon>
        <taxon>Endopterygota</taxon>
        <taxon>Diptera</taxon>
        <taxon>Brachycera</taxon>
        <taxon>Muscomorpha</taxon>
        <taxon>Hippoboscoidea</taxon>
        <taxon>Glossinidae</taxon>
        <taxon>Glossina</taxon>
    </lineage>
</organism>